<comment type="catalytic activity">
    <reaction evidence="8">
        <text>L-tyrosyl-[protein] + ATP = O-phospho-L-tyrosyl-[protein] + ADP + H(+)</text>
        <dbReference type="Rhea" id="RHEA:10596"/>
        <dbReference type="Rhea" id="RHEA-COMP:10136"/>
        <dbReference type="Rhea" id="RHEA-COMP:20101"/>
        <dbReference type="ChEBI" id="CHEBI:15378"/>
        <dbReference type="ChEBI" id="CHEBI:30616"/>
        <dbReference type="ChEBI" id="CHEBI:46858"/>
        <dbReference type="ChEBI" id="CHEBI:61978"/>
        <dbReference type="ChEBI" id="CHEBI:456216"/>
        <dbReference type="EC" id="2.7.10.2"/>
    </reaction>
</comment>
<evidence type="ECO:0000256" key="6">
    <source>
        <dbReference type="ARBA" id="ARBA00022840"/>
    </source>
</evidence>
<comment type="caution">
    <text evidence="10">The sequence shown here is derived from an EMBL/GenBank/DDBJ whole genome shotgun (WGS) entry which is preliminary data.</text>
</comment>
<dbReference type="GO" id="GO:0005524">
    <property type="term" value="F:ATP binding"/>
    <property type="evidence" value="ECO:0007669"/>
    <property type="project" value="UniProtKB-KW"/>
</dbReference>
<dbReference type="PANTHER" id="PTHR32309">
    <property type="entry name" value="TYROSINE-PROTEIN KINASE"/>
    <property type="match status" value="1"/>
</dbReference>
<dbReference type="EC" id="2.7.10.2" evidence="2"/>
<reference evidence="10 11" key="1">
    <citation type="submission" date="2013-11" db="EMBL/GenBank/DDBJ databases">
        <title>The Genome Sequence of Phytophthora parasitica CJ01A1.</title>
        <authorList>
            <consortium name="The Broad Institute Genomics Platform"/>
            <person name="Russ C."/>
            <person name="Tyler B."/>
            <person name="Panabieres F."/>
            <person name="Shan W."/>
            <person name="Tripathy S."/>
            <person name="Grunwald N."/>
            <person name="Machado M."/>
            <person name="Johnson C.S."/>
            <person name="Walker B."/>
            <person name="Young S.K."/>
            <person name="Zeng Q."/>
            <person name="Gargeya S."/>
            <person name="Fitzgerald M."/>
            <person name="Haas B."/>
            <person name="Abouelleil A."/>
            <person name="Allen A.W."/>
            <person name="Alvarado L."/>
            <person name="Arachchi H.M."/>
            <person name="Berlin A.M."/>
            <person name="Chapman S.B."/>
            <person name="Gainer-Dewar J."/>
            <person name="Goldberg J."/>
            <person name="Griggs A."/>
            <person name="Gujja S."/>
            <person name="Hansen M."/>
            <person name="Howarth C."/>
            <person name="Imamovic A."/>
            <person name="Ireland A."/>
            <person name="Larimer J."/>
            <person name="McCowan C."/>
            <person name="Murphy C."/>
            <person name="Pearson M."/>
            <person name="Poon T.W."/>
            <person name="Priest M."/>
            <person name="Roberts A."/>
            <person name="Saif S."/>
            <person name="Shea T."/>
            <person name="Sisk P."/>
            <person name="Sykes S."/>
            <person name="Wortman J."/>
            <person name="Nusbaum C."/>
            <person name="Birren B."/>
        </authorList>
    </citation>
    <scope>NUCLEOTIDE SEQUENCE [LARGE SCALE GENOMIC DNA]</scope>
    <source>
        <strain evidence="10 11">CJ01A1</strain>
    </source>
</reference>
<dbReference type="InterPro" id="IPR050445">
    <property type="entry name" value="Bact_polysacc_biosynth/exp"/>
</dbReference>
<evidence type="ECO:0000256" key="3">
    <source>
        <dbReference type="ARBA" id="ARBA00022679"/>
    </source>
</evidence>
<dbReference type="InterPro" id="IPR005702">
    <property type="entry name" value="Wzc-like_C"/>
</dbReference>
<name>W2VQL8_PHYNI</name>
<dbReference type="GO" id="GO:0004715">
    <property type="term" value="F:non-membrane spanning protein tyrosine kinase activity"/>
    <property type="evidence" value="ECO:0007669"/>
    <property type="project" value="UniProtKB-EC"/>
</dbReference>
<dbReference type="NCBIfam" id="TIGR01007">
    <property type="entry name" value="eps_fam"/>
    <property type="match status" value="1"/>
</dbReference>
<evidence type="ECO:0000256" key="7">
    <source>
        <dbReference type="ARBA" id="ARBA00023137"/>
    </source>
</evidence>
<sequence length="211" mass="22589">MALSLAREHGFPKVISVTSTRASEGKTTTSYALASLLARSLNRVLLVDGDMRRPSVHSLFGIANQAGLSNFLAGEDLKDLIRTTDIPGLQIITAGPNPPSAPDLLETDRLATLIAEMKKHFDYIIIDAPPLLGLADAPLIGSQVEGVVFVVQAHSSQKNMAQIAISRLRAANVSILGVVLTKFDLRKADYGYLYSYGYSYGNEDASGKNAA</sequence>
<dbReference type="AlphaFoldDB" id="W2VQL8"/>
<evidence type="ECO:0000313" key="11">
    <source>
        <dbReference type="Proteomes" id="UP000018958"/>
    </source>
</evidence>
<evidence type="ECO:0000256" key="5">
    <source>
        <dbReference type="ARBA" id="ARBA00022777"/>
    </source>
</evidence>
<organism evidence="10 11">
    <name type="scientific">Phytophthora nicotianae CJ01A1</name>
    <dbReference type="NCBI Taxonomy" id="1317063"/>
    <lineage>
        <taxon>Eukaryota</taxon>
        <taxon>Sar</taxon>
        <taxon>Stramenopiles</taxon>
        <taxon>Oomycota</taxon>
        <taxon>Peronosporomycetes</taxon>
        <taxon>Peronosporales</taxon>
        <taxon>Peronosporaceae</taxon>
        <taxon>Phytophthora</taxon>
    </lineage>
</organism>
<dbReference type="Gene3D" id="3.40.50.300">
    <property type="entry name" value="P-loop containing nucleotide triphosphate hydrolases"/>
    <property type="match status" value="1"/>
</dbReference>
<evidence type="ECO:0000259" key="9">
    <source>
        <dbReference type="Pfam" id="PF13614"/>
    </source>
</evidence>
<gene>
    <name evidence="10" type="ORF">F441_22618</name>
</gene>
<keyword evidence="6" id="KW-0067">ATP-binding</keyword>
<evidence type="ECO:0000256" key="1">
    <source>
        <dbReference type="ARBA" id="ARBA00007316"/>
    </source>
</evidence>
<keyword evidence="3" id="KW-0808">Transferase</keyword>
<protein>
    <recommendedName>
        <fullName evidence="2">non-specific protein-tyrosine kinase</fullName>
        <ecNumber evidence="2">2.7.10.2</ecNumber>
    </recommendedName>
</protein>
<comment type="similarity">
    <text evidence="1">Belongs to the CpsD/CapB family.</text>
</comment>
<keyword evidence="4" id="KW-0547">Nucleotide-binding</keyword>
<keyword evidence="7" id="KW-0829">Tyrosine-protein kinase</keyword>
<keyword evidence="5" id="KW-0418">Kinase</keyword>
<evidence type="ECO:0000313" key="10">
    <source>
        <dbReference type="EMBL" id="ETO99957.1"/>
    </source>
</evidence>
<accession>W2VQL8</accession>
<dbReference type="Proteomes" id="UP000018958">
    <property type="component" value="Unassembled WGS sequence"/>
</dbReference>
<dbReference type="SUPFAM" id="SSF52540">
    <property type="entry name" value="P-loop containing nucleoside triphosphate hydrolases"/>
    <property type="match status" value="1"/>
</dbReference>
<dbReference type="Pfam" id="PF13614">
    <property type="entry name" value="AAA_31"/>
    <property type="match status" value="1"/>
</dbReference>
<proteinExistence type="inferred from homology"/>
<dbReference type="PANTHER" id="PTHR32309:SF13">
    <property type="entry name" value="FERRIC ENTEROBACTIN TRANSPORT PROTEIN FEPE"/>
    <property type="match status" value="1"/>
</dbReference>
<dbReference type="EMBL" id="ANIX01004867">
    <property type="protein sequence ID" value="ETO99957.1"/>
    <property type="molecule type" value="Genomic_DNA"/>
</dbReference>
<feature type="domain" description="AAA" evidence="9">
    <location>
        <begin position="13"/>
        <end position="136"/>
    </location>
</feature>
<dbReference type="InterPro" id="IPR027417">
    <property type="entry name" value="P-loop_NTPase"/>
</dbReference>
<evidence type="ECO:0000256" key="2">
    <source>
        <dbReference type="ARBA" id="ARBA00011903"/>
    </source>
</evidence>
<evidence type="ECO:0000256" key="4">
    <source>
        <dbReference type="ARBA" id="ARBA00022741"/>
    </source>
</evidence>
<evidence type="ECO:0000256" key="8">
    <source>
        <dbReference type="ARBA" id="ARBA00051245"/>
    </source>
</evidence>
<dbReference type="InterPro" id="IPR025669">
    <property type="entry name" value="AAA_dom"/>
</dbReference>
<dbReference type="GO" id="GO:0005886">
    <property type="term" value="C:plasma membrane"/>
    <property type="evidence" value="ECO:0007669"/>
    <property type="project" value="TreeGrafter"/>
</dbReference>
<dbReference type="CDD" id="cd05387">
    <property type="entry name" value="BY-kinase"/>
    <property type="match status" value="1"/>
</dbReference>